<dbReference type="EMBL" id="GEEE01005317">
    <property type="protein sequence ID" value="JAP57908.1"/>
    <property type="molecule type" value="Transcribed_RNA"/>
</dbReference>
<sequence>MGFALLLILQFSLLCETCILGFGTCWGTRFLKSFIRSQLRLRKHYFHIYMACLSFGHVRTLDQLIFSWQNQFSIVSEMRRNKSLENNSILQSHWPPFTFVTALHYA</sequence>
<proteinExistence type="predicted"/>
<feature type="chain" id="PRO_5007437801" description="Secreted protein" evidence="1">
    <location>
        <begin position="18"/>
        <end position="106"/>
    </location>
</feature>
<protein>
    <recommendedName>
        <fullName evidence="3">Secreted protein</fullName>
    </recommendedName>
</protein>
<dbReference type="EMBL" id="GEEE01001231">
    <property type="protein sequence ID" value="JAP61994.1"/>
    <property type="molecule type" value="Transcribed_RNA"/>
</dbReference>
<name>A0A0V0J9W5_SCHSO</name>
<evidence type="ECO:0000313" key="2">
    <source>
        <dbReference type="EMBL" id="JAP61994.1"/>
    </source>
</evidence>
<organism evidence="2">
    <name type="scientific">Schistocephalus solidus</name>
    <name type="common">Tapeworm</name>
    <dbReference type="NCBI Taxonomy" id="70667"/>
    <lineage>
        <taxon>Eukaryota</taxon>
        <taxon>Metazoa</taxon>
        <taxon>Spiralia</taxon>
        <taxon>Lophotrochozoa</taxon>
        <taxon>Platyhelminthes</taxon>
        <taxon>Cestoda</taxon>
        <taxon>Eucestoda</taxon>
        <taxon>Diphyllobothriidea</taxon>
        <taxon>Diphyllobothriidae</taxon>
        <taxon>Schistocephalus</taxon>
    </lineage>
</organism>
<gene>
    <name evidence="2" type="ORF">TR136947</name>
</gene>
<feature type="signal peptide" evidence="1">
    <location>
        <begin position="1"/>
        <end position="17"/>
    </location>
</feature>
<evidence type="ECO:0000256" key="1">
    <source>
        <dbReference type="SAM" id="SignalP"/>
    </source>
</evidence>
<accession>A0A0V0J9W5</accession>
<dbReference type="AlphaFoldDB" id="A0A0V0J9W5"/>
<keyword evidence="1" id="KW-0732">Signal</keyword>
<reference evidence="2" key="1">
    <citation type="submission" date="2016-01" db="EMBL/GenBank/DDBJ databases">
        <title>Reference transcriptome for the parasite Schistocephalus solidus: insights into the molecular evolution of parasitism.</title>
        <authorList>
            <person name="Hebert F.O."/>
            <person name="Grambauer S."/>
            <person name="Barber I."/>
            <person name="Landry C.R."/>
            <person name="Aubin-Horth N."/>
        </authorList>
    </citation>
    <scope>NUCLEOTIDE SEQUENCE</scope>
</reference>
<evidence type="ECO:0008006" key="3">
    <source>
        <dbReference type="Google" id="ProtNLM"/>
    </source>
</evidence>